<comment type="subcellular location">
    <subcellularLocation>
        <location evidence="1">Nucleus</location>
    </subcellularLocation>
</comment>
<dbReference type="AlphaFoldDB" id="A0A9D4ZLK9"/>
<dbReference type="OrthoDB" id="21060at2759"/>
<dbReference type="PANTHER" id="PTHR15138">
    <property type="entry name" value="TRANSCRIPTION INITIATION FACTOR TFIID SUBUNIT 4"/>
    <property type="match status" value="1"/>
</dbReference>
<evidence type="ECO:0000259" key="7">
    <source>
        <dbReference type="Pfam" id="PF05236"/>
    </source>
</evidence>
<dbReference type="PANTHER" id="PTHR15138:SF14">
    <property type="entry name" value="TRANSCRIPTION INITIATION FACTOR TFIID SUBUNIT 4"/>
    <property type="match status" value="1"/>
</dbReference>
<comment type="caution">
    <text evidence="8">The sequence shown here is derived from an EMBL/GenBank/DDBJ whole genome shotgun (WGS) entry which is preliminary data.</text>
</comment>
<keyword evidence="9" id="KW-1185">Reference proteome</keyword>
<protein>
    <recommendedName>
        <fullName evidence="7">Transcription initiation factor TFIID component TAF4 C-terminal domain-containing protein</fullName>
    </recommendedName>
</protein>
<proteinExistence type="inferred from homology"/>
<dbReference type="GO" id="GO:0003677">
    <property type="term" value="F:DNA binding"/>
    <property type="evidence" value="ECO:0007669"/>
    <property type="project" value="TreeGrafter"/>
</dbReference>
<evidence type="ECO:0000256" key="1">
    <source>
        <dbReference type="ARBA" id="ARBA00004123"/>
    </source>
</evidence>
<evidence type="ECO:0000256" key="2">
    <source>
        <dbReference type="ARBA" id="ARBA00006178"/>
    </source>
</evidence>
<feature type="region of interest" description="Disordered" evidence="6">
    <location>
        <begin position="1"/>
        <end position="22"/>
    </location>
</feature>
<dbReference type="GO" id="GO:0006367">
    <property type="term" value="P:transcription initiation at RNA polymerase II promoter"/>
    <property type="evidence" value="ECO:0007669"/>
    <property type="project" value="TreeGrafter"/>
</dbReference>
<feature type="compositionally biased region" description="Polar residues" evidence="6">
    <location>
        <begin position="126"/>
        <end position="153"/>
    </location>
</feature>
<feature type="compositionally biased region" description="Basic and acidic residues" evidence="6">
    <location>
        <begin position="65"/>
        <end position="104"/>
    </location>
</feature>
<organism evidence="8 9">
    <name type="scientific">Adiantum capillus-veneris</name>
    <name type="common">Maidenhair fern</name>
    <dbReference type="NCBI Taxonomy" id="13818"/>
    <lineage>
        <taxon>Eukaryota</taxon>
        <taxon>Viridiplantae</taxon>
        <taxon>Streptophyta</taxon>
        <taxon>Embryophyta</taxon>
        <taxon>Tracheophyta</taxon>
        <taxon>Polypodiopsida</taxon>
        <taxon>Polypodiidae</taxon>
        <taxon>Polypodiales</taxon>
        <taxon>Pteridineae</taxon>
        <taxon>Pteridaceae</taxon>
        <taxon>Vittarioideae</taxon>
        <taxon>Adiantum</taxon>
    </lineage>
</organism>
<feature type="domain" description="Transcription initiation factor TFIID component TAF4 C-terminal" evidence="7">
    <location>
        <begin position="132"/>
        <end position="267"/>
    </location>
</feature>
<comment type="similarity">
    <text evidence="2">Belongs to the TAF4 family.</text>
</comment>
<keyword evidence="5" id="KW-0539">Nucleus</keyword>
<accession>A0A9D4ZLK9</accession>
<evidence type="ECO:0000256" key="3">
    <source>
        <dbReference type="ARBA" id="ARBA00023015"/>
    </source>
</evidence>
<keyword evidence="4" id="KW-0804">Transcription</keyword>
<evidence type="ECO:0000256" key="6">
    <source>
        <dbReference type="SAM" id="MobiDB-lite"/>
    </source>
</evidence>
<dbReference type="InterPro" id="IPR045144">
    <property type="entry name" value="TAF4"/>
</dbReference>
<evidence type="ECO:0000256" key="5">
    <source>
        <dbReference type="ARBA" id="ARBA00023242"/>
    </source>
</evidence>
<evidence type="ECO:0000313" key="9">
    <source>
        <dbReference type="Proteomes" id="UP000886520"/>
    </source>
</evidence>
<evidence type="ECO:0000313" key="8">
    <source>
        <dbReference type="EMBL" id="KAI5077681.1"/>
    </source>
</evidence>
<name>A0A9D4ZLK9_ADICA</name>
<dbReference type="EMBL" id="JABFUD020000007">
    <property type="protein sequence ID" value="KAI5077681.1"/>
    <property type="molecule type" value="Genomic_DNA"/>
</dbReference>
<sequence>MSQKREAKSVLPGDFFDNLKKHAPDLTPFEVEKLDEIYRTLSGKAALNECRELLGSERVCTAVRKTKEEKEKKKEEQNAKASLDRPQQEPETTDRVTSKDEKRPAYVLPIAQVKSKKQRVAEDVLEQSTNQSGLNLQKDQKEQQPGPNKATPRTQAMERLAQEEGPFPRVMDPLRAKLIETAAKHGISIGNEEVDKCLSVCLEERMYNMIQKLGQIADRRYEKEKEFLELQMTSHIQKKIALVHKRGKGAQEKTQAQESEQLRERNEVSAWAIDTAYNAFNLTLTH</sequence>
<dbReference type="Proteomes" id="UP000886520">
    <property type="component" value="Chromosome 7"/>
</dbReference>
<gene>
    <name evidence="8" type="ORF">GOP47_0007505</name>
</gene>
<dbReference type="GO" id="GO:0016251">
    <property type="term" value="F:RNA polymerase II general transcription initiation factor activity"/>
    <property type="evidence" value="ECO:0007669"/>
    <property type="project" value="TreeGrafter"/>
</dbReference>
<dbReference type="InterPro" id="IPR007900">
    <property type="entry name" value="TAF4_C"/>
</dbReference>
<feature type="region of interest" description="Disordered" evidence="6">
    <location>
        <begin position="61"/>
        <end position="153"/>
    </location>
</feature>
<reference evidence="8" key="1">
    <citation type="submission" date="2021-01" db="EMBL/GenBank/DDBJ databases">
        <title>Adiantum capillus-veneris genome.</title>
        <authorList>
            <person name="Fang Y."/>
            <person name="Liao Q."/>
        </authorList>
    </citation>
    <scope>NUCLEOTIDE SEQUENCE</scope>
    <source>
        <strain evidence="8">H3</strain>
        <tissue evidence="8">Leaf</tissue>
    </source>
</reference>
<dbReference type="GO" id="GO:0005669">
    <property type="term" value="C:transcription factor TFIID complex"/>
    <property type="evidence" value="ECO:0007669"/>
    <property type="project" value="InterPro"/>
</dbReference>
<evidence type="ECO:0000256" key="4">
    <source>
        <dbReference type="ARBA" id="ARBA00023163"/>
    </source>
</evidence>
<dbReference type="Pfam" id="PF05236">
    <property type="entry name" value="TAF4"/>
    <property type="match status" value="1"/>
</dbReference>
<keyword evidence="3" id="KW-0805">Transcription regulation</keyword>